<feature type="compositionally biased region" description="Acidic residues" evidence="1">
    <location>
        <begin position="676"/>
        <end position="704"/>
    </location>
</feature>
<feature type="compositionally biased region" description="Polar residues" evidence="1">
    <location>
        <begin position="737"/>
        <end position="746"/>
    </location>
</feature>
<dbReference type="Proteomes" id="UP000009168">
    <property type="component" value="Unassembled WGS sequence"/>
</dbReference>
<feature type="compositionally biased region" description="Polar residues" evidence="1">
    <location>
        <begin position="654"/>
        <end position="671"/>
    </location>
</feature>
<feature type="region of interest" description="Disordered" evidence="1">
    <location>
        <begin position="1"/>
        <end position="74"/>
    </location>
</feature>
<keyword evidence="3" id="KW-1185">Reference proteome</keyword>
<feature type="region of interest" description="Disordered" evidence="1">
    <location>
        <begin position="634"/>
        <end position="753"/>
    </location>
</feature>
<dbReference type="KEGG" id="tet:TTHERM_00442440"/>
<dbReference type="OrthoDB" id="288611at2759"/>
<dbReference type="eggNOG" id="ENOG502SVDN">
    <property type="taxonomic scope" value="Eukaryota"/>
</dbReference>
<reference evidence="3" key="1">
    <citation type="journal article" date="2006" name="PLoS Biol.">
        <title>Macronuclear genome sequence of the ciliate Tetrahymena thermophila, a model eukaryote.</title>
        <authorList>
            <person name="Eisen J.A."/>
            <person name="Coyne R.S."/>
            <person name="Wu M."/>
            <person name="Wu D."/>
            <person name="Thiagarajan M."/>
            <person name="Wortman J.R."/>
            <person name="Badger J.H."/>
            <person name="Ren Q."/>
            <person name="Amedeo P."/>
            <person name="Jones K.M."/>
            <person name="Tallon L.J."/>
            <person name="Delcher A.L."/>
            <person name="Salzberg S.L."/>
            <person name="Silva J.C."/>
            <person name="Haas B.J."/>
            <person name="Majoros W.H."/>
            <person name="Farzad M."/>
            <person name="Carlton J.M."/>
            <person name="Smith R.K. Jr."/>
            <person name="Garg J."/>
            <person name="Pearlman R.E."/>
            <person name="Karrer K.M."/>
            <person name="Sun L."/>
            <person name="Manning G."/>
            <person name="Elde N.C."/>
            <person name="Turkewitz A.P."/>
            <person name="Asai D.J."/>
            <person name="Wilkes D.E."/>
            <person name="Wang Y."/>
            <person name="Cai H."/>
            <person name="Collins K."/>
            <person name="Stewart B.A."/>
            <person name="Lee S.R."/>
            <person name="Wilamowska K."/>
            <person name="Weinberg Z."/>
            <person name="Ruzzo W.L."/>
            <person name="Wloga D."/>
            <person name="Gaertig J."/>
            <person name="Frankel J."/>
            <person name="Tsao C.-C."/>
            <person name="Gorovsky M.A."/>
            <person name="Keeling P.J."/>
            <person name="Waller R.F."/>
            <person name="Patron N.J."/>
            <person name="Cherry J.M."/>
            <person name="Stover N.A."/>
            <person name="Krieger C.J."/>
            <person name="del Toro C."/>
            <person name="Ryder H.F."/>
            <person name="Williamson S.C."/>
            <person name="Barbeau R.A."/>
            <person name="Hamilton E.P."/>
            <person name="Orias E."/>
        </authorList>
    </citation>
    <scope>NUCLEOTIDE SEQUENCE [LARGE SCALE GENOMIC DNA]</scope>
    <source>
        <strain evidence="3">SB210</strain>
    </source>
</reference>
<feature type="compositionally biased region" description="Polar residues" evidence="1">
    <location>
        <begin position="10"/>
        <end position="20"/>
    </location>
</feature>
<gene>
    <name evidence="2" type="ORF">TTHERM_00442440</name>
</gene>
<evidence type="ECO:0000313" key="2">
    <source>
        <dbReference type="EMBL" id="EAR85494.2"/>
    </source>
</evidence>
<dbReference type="GeneID" id="7830671"/>
<organism evidence="2 3">
    <name type="scientific">Tetrahymena thermophila (strain SB210)</name>
    <dbReference type="NCBI Taxonomy" id="312017"/>
    <lineage>
        <taxon>Eukaryota</taxon>
        <taxon>Sar</taxon>
        <taxon>Alveolata</taxon>
        <taxon>Ciliophora</taxon>
        <taxon>Intramacronucleata</taxon>
        <taxon>Oligohymenophorea</taxon>
        <taxon>Hymenostomatida</taxon>
        <taxon>Tetrahymenina</taxon>
        <taxon>Tetrahymenidae</taxon>
        <taxon>Tetrahymena</taxon>
    </lineage>
</organism>
<feature type="compositionally biased region" description="Polar residues" evidence="1">
    <location>
        <begin position="635"/>
        <end position="646"/>
    </location>
</feature>
<evidence type="ECO:0000313" key="3">
    <source>
        <dbReference type="Proteomes" id="UP000009168"/>
    </source>
</evidence>
<accession>I7MGV2</accession>
<dbReference type="InParanoid" id="I7MGV2"/>
<evidence type="ECO:0000256" key="1">
    <source>
        <dbReference type="SAM" id="MobiDB-lite"/>
    </source>
</evidence>
<proteinExistence type="predicted"/>
<feature type="compositionally biased region" description="Low complexity" evidence="1">
    <location>
        <begin position="27"/>
        <end position="65"/>
    </location>
</feature>
<dbReference type="RefSeq" id="XP_001033157.2">
    <property type="nucleotide sequence ID" value="XM_001033157.3"/>
</dbReference>
<name>I7MGV2_TETTS</name>
<protein>
    <submittedName>
        <fullName evidence="2">Uncharacterized protein</fullName>
    </submittedName>
</protein>
<dbReference type="AlphaFoldDB" id="I7MGV2"/>
<dbReference type="EMBL" id="GG662665">
    <property type="protein sequence ID" value="EAR85494.2"/>
    <property type="molecule type" value="Genomic_DNA"/>
</dbReference>
<sequence length="753" mass="86933">MNIEKESNEPTKQSKISQSLAKGFETQLQVNQKQQSQSSNSNQGSQNGFVVNGSQTNSSSNGSGSFVLHNNQSNANKSEILKNSKINSQKINNKSIQQSQQNNCQVNANNLISSNYNTIQNASEQDEIKEEMRKKIKYETYSNHSGSNSGDNYTSQKGVNLQQGVMNNFVSYNSSQNNEQIFNENPSNGKQIQQQQQIQQANNVNQQPQTLLDDQQFRNIQSTLMQLQEQNNIQNQKIQQQHTYQQQIQQMIPELVMLMQNQSLGQNQMPFQNQIQPIQQQNQNQQQIQKNNILHAFLNSMMQQQQQPSNNIQPQIQNQTQHSQIGIGNIVGQNVFNQNSLQQPQQNNNQVSQILSFLQNNGNNANNNGNSISNIQEEENQKNMHLIQQIQDFYSKIVSFEEVQSNMIKELYKKSNHQFELISNVRQEIMQIRESIRLNNQSKQQGQQSNQQNNFDFSQLERANLPQETTIGSQGASSLLQYLFNKQDSDFKYELKPAEEIPHPFYRERNFSIKLQLYDRQGNMIQNQNKVTLTMALYTSENPPQVIKQNTLGNQILKGFLEKELYLGRVSFDKIQIKEVTSHYLNGWIYLIIFPKHPKESKLQSNQGNQDHVEIKPLILEKIIVKAKKMRENKFQNSNKNQQLIQKSEEDKSSMQSDNKLSQQQINSNACSGMRDEDEENDEEDDEIDNDIDNEQDEDMDEDSTNNQNIDSSQQKKDDPSANQQQILNLKIEQEKSQNTQQQLIINQEVKNK</sequence>